<dbReference type="InterPro" id="IPR011006">
    <property type="entry name" value="CheY-like_superfamily"/>
</dbReference>
<dbReference type="AlphaFoldDB" id="A0A4V3EIX0"/>
<dbReference type="Proteomes" id="UP000294558">
    <property type="component" value="Unassembled WGS sequence"/>
</dbReference>
<dbReference type="PANTHER" id="PTHR33121">
    <property type="entry name" value="CYCLIC DI-GMP PHOSPHODIESTERASE PDEF"/>
    <property type="match status" value="1"/>
</dbReference>
<organism evidence="4 5">
    <name type="scientific">Ilumatobacter fluminis</name>
    <dbReference type="NCBI Taxonomy" id="467091"/>
    <lineage>
        <taxon>Bacteria</taxon>
        <taxon>Bacillati</taxon>
        <taxon>Actinomycetota</taxon>
        <taxon>Acidimicrobiia</taxon>
        <taxon>Acidimicrobiales</taxon>
        <taxon>Ilumatobacteraceae</taxon>
        <taxon>Ilumatobacter</taxon>
    </lineage>
</organism>
<dbReference type="Pfam" id="PF00072">
    <property type="entry name" value="Response_reg"/>
    <property type="match status" value="1"/>
</dbReference>
<dbReference type="PROSITE" id="PS50110">
    <property type="entry name" value="RESPONSE_REGULATORY"/>
    <property type="match status" value="1"/>
</dbReference>
<dbReference type="Gene3D" id="3.40.50.2300">
    <property type="match status" value="1"/>
</dbReference>
<comment type="caution">
    <text evidence="4">The sequence shown here is derived from an EMBL/GenBank/DDBJ whole genome shotgun (WGS) entry which is preliminary data.</text>
</comment>
<keyword evidence="5" id="KW-1185">Reference proteome</keyword>
<dbReference type="InterPro" id="IPR001633">
    <property type="entry name" value="EAL_dom"/>
</dbReference>
<evidence type="ECO:0000313" key="4">
    <source>
        <dbReference type="EMBL" id="TDT16028.1"/>
    </source>
</evidence>
<accession>A0A4V3EIX0</accession>
<evidence type="ECO:0000259" key="2">
    <source>
        <dbReference type="PROSITE" id="PS50110"/>
    </source>
</evidence>
<dbReference type="InterPro" id="IPR001789">
    <property type="entry name" value="Sig_transdc_resp-reg_receiver"/>
</dbReference>
<dbReference type="RefSeq" id="WP_133868430.1">
    <property type="nucleotide sequence ID" value="NZ_SOAU01000001.1"/>
</dbReference>
<gene>
    <name evidence="4" type="ORF">BDK89_1610</name>
</gene>
<dbReference type="OrthoDB" id="23692at2"/>
<dbReference type="GO" id="GO:0071111">
    <property type="term" value="F:cyclic-guanylate-specific phosphodiesterase activity"/>
    <property type="evidence" value="ECO:0007669"/>
    <property type="project" value="InterPro"/>
</dbReference>
<feature type="modified residue" description="4-aspartylphosphate" evidence="1">
    <location>
        <position position="61"/>
    </location>
</feature>
<evidence type="ECO:0000259" key="3">
    <source>
        <dbReference type="PROSITE" id="PS50883"/>
    </source>
</evidence>
<protein>
    <submittedName>
        <fullName evidence="4">EAL domain-containing protein (Putative c-di-GMP-specific phosphodiesterase class I)</fullName>
    </submittedName>
</protein>
<dbReference type="GO" id="GO:0000160">
    <property type="term" value="P:phosphorelay signal transduction system"/>
    <property type="evidence" value="ECO:0007669"/>
    <property type="project" value="InterPro"/>
</dbReference>
<feature type="domain" description="EAL" evidence="3">
    <location>
        <begin position="139"/>
        <end position="376"/>
    </location>
</feature>
<name>A0A4V3EIX0_9ACTN</name>
<dbReference type="PANTHER" id="PTHR33121:SF70">
    <property type="entry name" value="SIGNALING PROTEIN YKOW"/>
    <property type="match status" value="1"/>
</dbReference>
<dbReference type="InterPro" id="IPR035919">
    <property type="entry name" value="EAL_sf"/>
</dbReference>
<evidence type="ECO:0000256" key="1">
    <source>
        <dbReference type="PROSITE-ProRule" id="PRU00169"/>
    </source>
</evidence>
<sequence length="386" mass="41357">MINETSNERRPVIVIADDSAVHRVAMTAMLERAGFDVHAGHDGAEAVSLVSEVRPDALVVDALMPRMSGFQVIEHIRRSPMFAALPTIVVSGLEDVASRVRALSIGADDFVCKPVHADELVARLRAHLRQNRVAAHRVAAERDDWYRDTIAHRRFTMHYQPIVDMTCGEVEATEALVRFDDGTSPVDVFHTPDHHDRRVELELEIVAAVTDDLASGAVSVPVHVNVSPAAALDPRLGELVHGTGRPLVLEITENAAFDAHDAATLRAQMPPTCRLAADDVGAGYAGLVQLVGVQPDLIKIDREIVSSIDTDPARQVVVSGLIEFAATTGAELVAEGIETAAEAAFLIEIGVRLGQGYFFGRPAPLAAGTVLDPDLDTDDIGPVTAA</sequence>
<dbReference type="Pfam" id="PF00563">
    <property type="entry name" value="EAL"/>
    <property type="match status" value="1"/>
</dbReference>
<evidence type="ECO:0000313" key="5">
    <source>
        <dbReference type="Proteomes" id="UP000294558"/>
    </source>
</evidence>
<dbReference type="SMART" id="SM00448">
    <property type="entry name" value="REC"/>
    <property type="match status" value="1"/>
</dbReference>
<dbReference type="CDD" id="cd01948">
    <property type="entry name" value="EAL"/>
    <property type="match status" value="1"/>
</dbReference>
<dbReference type="SMART" id="SM00052">
    <property type="entry name" value="EAL"/>
    <property type="match status" value="1"/>
</dbReference>
<dbReference type="InterPro" id="IPR050706">
    <property type="entry name" value="Cyclic-di-GMP_PDE-like"/>
</dbReference>
<dbReference type="EMBL" id="SOAU01000001">
    <property type="protein sequence ID" value="TDT16028.1"/>
    <property type="molecule type" value="Genomic_DNA"/>
</dbReference>
<dbReference type="Gene3D" id="3.20.20.450">
    <property type="entry name" value="EAL domain"/>
    <property type="match status" value="1"/>
</dbReference>
<dbReference type="SUPFAM" id="SSF52172">
    <property type="entry name" value="CheY-like"/>
    <property type="match status" value="1"/>
</dbReference>
<feature type="domain" description="Response regulatory" evidence="2">
    <location>
        <begin position="12"/>
        <end position="128"/>
    </location>
</feature>
<reference evidence="4 5" key="1">
    <citation type="submission" date="2019-03" db="EMBL/GenBank/DDBJ databases">
        <title>Sequencing the genomes of 1000 actinobacteria strains.</title>
        <authorList>
            <person name="Klenk H.-P."/>
        </authorList>
    </citation>
    <scope>NUCLEOTIDE SEQUENCE [LARGE SCALE GENOMIC DNA]</scope>
    <source>
        <strain evidence="4 5">DSM 18936</strain>
    </source>
</reference>
<dbReference type="SUPFAM" id="SSF141868">
    <property type="entry name" value="EAL domain-like"/>
    <property type="match status" value="1"/>
</dbReference>
<proteinExistence type="predicted"/>
<dbReference type="PROSITE" id="PS50883">
    <property type="entry name" value="EAL"/>
    <property type="match status" value="1"/>
</dbReference>
<keyword evidence="1" id="KW-0597">Phosphoprotein</keyword>